<comment type="caution">
    <text evidence="1">The sequence shown here is derived from an EMBL/GenBank/DDBJ whole genome shotgun (WGS) entry which is preliminary data.</text>
</comment>
<dbReference type="SUPFAM" id="SSF52047">
    <property type="entry name" value="RNI-like"/>
    <property type="match status" value="1"/>
</dbReference>
<proteinExistence type="predicted"/>
<evidence type="ECO:0000313" key="1">
    <source>
        <dbReference type="EMBL" id="GJN10075.1"/>
    </source>
</evidence>
<evidence type="ECO:0000313" key="2">
    <source>
        <dbReference type="Proteomes" id="UP001054889"/>
    </source>
</evidence>
<dbReference type="AlphaFoldDB" id="A0AAV5DJI1"/>
<organism evidence="1 2">
    <name type="scientific">Eleusine coracana subsp. coracana</name>
    <dbReference type="NCBI Taxonomy" id="191504"/>
    <lineage>
        <taxon>Eukaryota</taxon>
        <taxon>Viridiplantae</taxon>
        <taxon>Streptophyta</taxon>
        <taxon>Embryophyta</taxon>
        <taxon>Tracheophyta</taxon>
        <taxon>Spermatophyta</taxon>
        <taxon>Magnoliopsida</taxon>
        <taxon>Liliopsida</taxon>
        <taxon>Poales</taxon>
        <taxon>Poaceae</taxon>
        <taxon>PACMAD clade</taxon>
        <taxon>Chloridoideae</taxon>
        <taxon>Cynodonteae</taxon>
        <taxon>Eleusininae</taxon>
        <taxon>Eleusine</taxon>
    </lineage>
</organism>
<keyword evidence="2" id="KW-1185">Reference proteome</keyword>
<gene>
    <name evidence="1" type="primary">ga28138</name>
    <name evidence="1" type="ORF">PR202_ga28138</name>
</gene>
<dbReference type="EMBL" id="BQKI01000017">
    <property type="protein sequence ID" value="GJN10075.1"/>
    <property type="molecule type" value="Genomic_DNA"/>
</dbReference>
<dbReference type="Proteomes" id="UP001054889">
    <property type="component" value="Unassembled WGS sequence"/>
</dbReference>
<reference evidence="1" key="2">
    <citation type="submission" date="2021-12" db="EMBL/GenBank/DDBJ databases">
        <title>Resequencing data analysis of finger millet.</title>
        <authorList>
            <person name="Hatakeyama M."/>
            <person name="Aluri S."/>
            <person name="Balachadran M.T."/>
            <person name="Sivarajan S.R."/>
            <person name="Poveda L."/>
            <person name="Shimizu-Inatsugi R."/>
            <person name="Schlapbach R."/>
            <person name="Sreeman S.M."/>
            <person name="Shimizu K.K."/>
        </authorList>
    </citation>
    <scope>NUCLEOTIDE SEQUENCE</scope>
</reference>
<sequence length="192" mass="22408">MVSREWGERAAPGFVESKPYWASPTYGFTRIPTRAIHNGDIFQQYMDKVSVLKLSHCTFNLPSPPFLCCHNLRFLWLDHCQVVTSDGTRKDDDDISRCFQRLWVLDVRFTKGCEQILSAQMISVMIQLRELNVVGAQRWDIGQLQGLLPNIRRFRVTKSKMFFNCSENELFSEMTKMELLDFSNKRDAKDLD</sequence>
<reference evidence="1" key="1">
    <citation type="journal article" date="2018" name="DNA Res.">
        <title>Multiple hybrid de novo genome assembly of finger millet, an orphan allotetraploid crop.</title>
        <authorList>
            <person name="Hatakeyama M."/>
            <person name="Aluri S."/>
            <person name="Balachadran M.T."/>
            <person name="Sivarajan S.R."/>
            <person name="Patrignani A."/>
            <person name="Gruter S."/>
            <person name="Poveda L."/>
            <person name="Shimizu-Inatsugi R."/>
            <person name="Baeten J."/>
            <person name="Francoijs K.J."/>
            <person name="Nataraja K.N."/>
            <person name="Reddy Y.A.N."/>
            <person name="Phadnis S."/>
            <person name="Ravikumar R.L."/>
            <person name="Schlapbach R."/>
            <person name="Sreeman S.M."/>
            <person name="Shimizu K.K."/>
        </authorList>
    </citation>
    <scope>NUCLEOTIDE SEQUENCE</scope>
</reference>
<dbReference type="InterPro" id="IPR032675">
    <property type="entry name" value="LRR_dom_sf"/>
</dbReference>
<name>A0AAV5DJI1_ELECO</name>
<accession>A0AAV5DJI1</accession>
<protein>
    <submittedName>
        <fullName evidence="1">Uncharacterized protein</fullName>
    </submittedName>
</protein>
<dbReference type="Gene3D" id="3.80.10.10">
    <property type="entry name" value="Ribonuclease Inhibitor"/>
    <property type="match status" value="1"/>
</dbReference>